<feature type="domain" description="Transposase IS200-like" evidence="1">
    <location>
        <begin position="9"/>
        <end position="123"/>
    </location>
</feature>
<organism evidence="2 3">
    <name type="scientific">Metabacillus lacus</name>
    <dbReference type="NCBI Taxonomy" id="1983721"/>
    <lineage>
        <taxon>Bacteria</taxon>
        <taxon>Bacillati</taxon>
        <taxon>Bacillota</taxon>
        <taxon>Bacilli</taxon>
        <taxon>Bacillales</taxon>
        <taxon>Bacillaceae</taxon>
        <taxon>Metabacillus</taxon>
    </lineage>
</organism>
<dbReference type="AlphaFoldDB" id="A0A7X2J3N2"/>
<protein>
    <submittedName>
        <fullName evidence="2">Transposase</fullName>
    </submittedName>
</protein>
<dbReference type="GO" id="GO:0006313">
    <property type="term" value="P:DNA transposition"/>
    <property type="evidence" value="ECO:0007669"/>
    <property type="project" value="InterPro"/>
</dbReference>
<dbReference type="PANTHER" id="PTHR34322:SF2">
    <property type="entry name" value="TRANSPOSASE IS200-LIKE DOMAIN-CONTAINING PROTEIN"/>
    <property type="match status" value="1"/>
</dbReference>
<dbReference type="Gene3D" id="3.30.70.1290">
    <property type="entry name" value="Transposase IS200-like"/>
    <property type="match status" value="1"/>
</dbReference>
<dbReference type="GO" id="GO:0003677">
    <property type="term" value="F:DNA binding"/>
    <property type="evidence" value="ECO:0007669"/>
    <property type="project" value="InterPro"/>
</dbReference>
<name>A0A7X2J3N2_9BACI</name>
<proteinExistence type="predicted"/>
<dbReference type="Proteomes" id="UP000448867">
    <property type="component" value="Unassembled WGS sequence"/>
</dbReference>
<dbReference type="EMBL" id="WKKI01000081">
    <property type="protein sequence ID" value="MRX74353.1"/>
    <property type="molecule type" value="Genomic_DNA"/>
</dbReference>
<gene>
    <name evidence="2" type="ORF">GJU40_19730</name>
</gene>
<dbReference type="RefSeq" id="WP_154309800.1">
    <property type="nucleotide sequence ID" value="NZ_WKKI01000081.1"/>
</dbReference>
<evidence type="ECO:0000313" key="3">
    <source>
        <dbReference type="Proteomes" id="UP000448867"/>
    </source>
</evidence>
<accession>A0A7X2J3N2</accession>
<evidence type="ECO:0000313" key="2">
    <source>
        <dbReference type="EMBL" id="MRX74353.1"/>
    </source>
</evidence>
<sequence>MPRCKRVWIPEQFYHVVCRGNRRDPLYRNATDFEAFLHILQQLHEKHKFEITSYCLMTNHYHLQIRSSKTSLSNLFALINKRYANYYNSKYKLSGHVYEKRYFSKLIQGKEGMFEVSRYIHLNPVEAKIVKSPKHYPWSSFHLYKDPRLAVPVFMRTDILLKYYHGTNPEKRGKFCEETEEVRPLNEYGE</sequence>
<dbReference type="InterPro" id="IPR002686">
    <property type="entry name" value="Transposase_17"/>
</dbReference>
<dbReference type="InterPro" id="IPR036515">
    <property type="entry name" value="Transposase_17_sf"/>
</dbReference>
<keyword evidence="3" id="KW-1185">Reference proteome</keyword>
<comment type="caution">
    <text evidence="2">The sequence shown here is derived from an EMBL/GenBank/DDBJ whole genome shotgun (WGS) entry which is preliminary data.</text>
</comment>
<dbReference type="SUPFAM" id="SSF143422">
    <property type="entry name" value="Transposase IS200-like"/>
    <property type="match status" value="1"/>
</dbReference>
<dbReference type="OrthoDB" id="9788881at2"/>
<dbReference type="Pfam" id="PF01797">
    <property type="entry name" value="Y1_Tnp"/>
    <property type="match status" value="1"/>
</dbReference>
<dbReference type="GO" id="GO:0004803">
    <property type="term" value="F:transposase activity"/>
    <property type="evidence" value="ECO:0007669"/>
    <property type="project" value="InterPro"/>
</dbReference>
<evidence type="ECO:0000259" key="1">
    <source>
        <dbReference type="SMART" id="SM01321"/>
    </source>
</evidence>
<dbReference type="PANTHER" id="PTHR34322">
    <property type="entry name" value="TRANSPOSASE, Y1_TNP DOMAIN-CONTAINING"/>
    <property type="match status" value="1"/>
</dbReference>
<reference evidence="2 3" key="1">
    <citation type="submission" date="2019-11" db="EMBL/GenBank/DDBJ databases">
        <title>Bacillus lacus genome.</title>
        <authorList>
            <person name="Allen C.J."/>
            <person name="Newman J.D."/>
        </authorList>
    </citation>
    <scope>NUCLEOTIDE SEQUENCE [LARGE SCALE GENOMIC DNA]</scope>
    <source>
        <strain evidence="2 3">KCTC 33946</strain>
    </source>
</reference>
<dbReference type="SMART" id="SM01321">
    <property type="entry name" value="Y1_Tnp"/>
    <property type="match status" value="1"/>
</dbReference>